<feature type="domain" description="Peptidase S1" evidence="4">
    <location>
        <begin position="38"/>
        <end position="283"/>
    </location>
</feature>
<dbReference type="EMBL" id="CAJEWN010001409">
    <property type="protein sequence ID" value="CAD2197238.1"/>
    <property type="molecule type" value="Genomic_DNA"/>
</dbReference>
<evidence type="ECO:0000313" key="5">
    <source>
        <dbReference type="EMBL" id="CAD2197238.1"/>
    </source>
</evidence>
<organism evidence="5 6">
    <name type="scientific">Meloidogyne enterolobii</name>
    <name type="common">Root-knot nematode worm</name>
    <name type="synonym">Meloidogyne mayaguensis</name>
    <dbReference type="NCBI Taxonomy" id="390850"/>
    <lineage>
        <taxon>Eukaryota</taxon>
        <taxon>Metazoa</taxon>
        <taxon>Ecdysozoa</taxon>
        <taxon>Nematoda</taxon>
        <taxon>Chromadorea</taxon>
        <taxon>Rhabditida</taxon>
        <taxon>Tylenchina</taxon>
        <taxon>Tylenchomorpha</taxon>
        <taxon>Tylenchoidea</taxon>
        <taxon>Meloidogynidae</taxon>
        <taxon>Meloidogyninae</taxon>
        <taxon>Meloidogyne</taxon>
    </lineage>
</organism>
<dbReference type="OrthoDB" id="10002959at2759"/>
<comment type="similarity">
    <text evidence="2">Belongs to the peptidase S1 family. CLIP subfamily.</text>
</comment>
<dbReference type="GO" id="GO:0004252">
    <property type="term" value="F:serine-type endopeptidase activity"/>
    <property type="evidence" value="ECO:0007669"/>
    <property type="project" value="InterPro"/>
</dbReference>
<dbReference type="AlphaFoldDB" id="A0A6V7XDB0"/>
<dbReference type="InterPro" id="IPR043504">
    <property type="entry name" value="Peptidase_S1_PA_chymotrypsin"/>
</dbReference>
<dbReference type="InterPro" id="IPR001254">
    <property type="entry name" value="Trypsin_dom"/>
</dbReference>
<evidence type="ECO:0000256" key="2">
    <source>
        <dbReference type="ARBA" id="ARBA00024195"/>
    </source>
</evidence>
<dbReference type="PROSITE" id="PS50240">
    <property type="entry name" value="TRYPSIN_DOM"/>
    <property type="match status" value="1"/>
</dbReference>
<dbReference type="SMART" id="SM00020">
    <property type="entry name" value="Tryp_SPc"/>
    <property type="match status" value="1"/>
</dbReference>
<evidence type="ECO:0000256" key="3">
    <source>
        <dbReference type="SAM" id="SignalP"/>
    </source>
</evidence>
<name>A0A6V7XDB0_MELEN</name>
<dbReference type="Gene3D" id="2.40.10.10">
    <property type="entry name" value="Trypsin-like serine proteases"/>
    <property type="match status" value="1"/>
</dbReference>
<evidence type="ECO:0000256" key="1">
    <source>
        <dbReference type="ARBA" id="ARBA00023157"/>
    </source>
</evidence>
<feature type="signal peptide" evidence="3">
    <location>
        <begin position="1"/>
        <end position="21"/>
    </location>
</feature>
<dbReference type="PANTHER" id="PTHR24256">
    <property type="entry name" value="TRYPTASE-RELATED"/>
    <property type="match status" value="1"/>
</dbReference>
<reference evidence="5 6" key="1">
    <citation type="submission" date="2020-08" db="EMBL/GenBank/DDBJ databases">
        <authorList>
            <person name="Koutsovoulos G."/>
            <person name="Danchin GJ E."/>
        </authorList>
    </citation>
    <scope>NUCLEOTIDE SEQUENCE [LARGE SCALE GENOMIC DNA]</scope>
</reference>
<dbReference type="InterPro" id="IPR009003">
    <property type="entry name" value="Peptidase_S1_PA"/>
</dbReference>
<protein>
    <recommendedName>
        <fullName evidence="4">Peptidase S1 domain-containing protein</fullName>
    </recommendedName>
</protein>
<comment type="caution">
    <text evidence="5">The sequence shown here is derived from an EMBL/GenBank/DDBJ whole genome shotgun (WGS) entry which is preliminary data.</text>
</comment>
<dbReference type="Proteomes" id="UP000580250">
    <property type="component" value="Unassembled WGS sequence"/>
</dbReference>
<keyword evidence="1" id="KW-1015">Disulfide bond</keyword>
<dbReference type="SUPFAM" id="SSF50494">
    <property type="entry name" value="Trypsin-like serine proteases"/>
    <property type="match status" value="1"/>
</dbReference>
<dbReference type="Pfam" id="PF00089">
    <property type="entry name" value="Trypsin"/>
    <property type="match status" value="1"/>
</dbReference>
<feature type="chain" id="PRO_5027797450" description="Peptidase S1 domain-containing protein" evidence="3">
    <location>
        <begin position="22"/>
        <end position="306"/>
    </location>
</feature>
<gene>
    <name evidence="5" type="ORF">MENT_LOCUS50467</name>
</gene>
<sequence>MNSPKILVVAIVIFLINSILGNDCELKCGRRPDSQQRIMGGDISDEAKWPWVFELKGWNSCGEQFCTAQLIAPKFAISSAHCAFYNFYSCRPSNKTNYVEYNPSDLFLLKEDSTYLIKKFFVHPKYEENANNNHLFEYDIMVLELLKEIENEPVCLASLYNPYASKMHSELLVGYGLHDPHSSSHDHKLRAVPVHMAEAGIGALGARCRAEWKAKARLCAGSANSGGLKGDSGAGVNMDINHVNFFTHGVMSMYKDGSPSRHLIPDIYTPVAPFCAWIESLTSGSARCTNPYVKDPKCYTKDKKNF</sequence>
<accession>A0A6V7XDB0</accession>
<dbReference type="GO" id="GO:0006508">
    <property type="term" value="P:proteolysis"/>
    <property type="evidence" value="ECO:0007669"/>
    <property type="project" value="InterPro"/>
</dbReference>
<keyword evidence="3" id="KW-0732">Signal</keyword>
<proteinExistence type="inferred from homology"/>
<evidence type="ECO:0000259" key="4">
    <source>
        <dbReference type="PROSITE" id="PS50240"/>
    </source>
</evidence>
<evidence type="ECO:0000313" key="6">
    <source>
        <dbReference type="Proteomes" id="UP000580250"/>
    </source>
</evidence>
<dbReference type="InterPro" id="IPR051487">
    <property type="entry name" value="Ser/Thr_Proteases_Immune/Dev"/>
</dbReference>